<evidence type="ECO:0000313" key="2">
    <source>
        <dbReference type="Proteomes" id="UP000887572"/>
    </source>
</evidence>
<protein>
    <submittedName>
        <fullName evidence="3">Uncharacterized protein</fullName>
    </submittedName>
</protein>
<evidence type="ECO:0000256" key="1">
    <source>
        <dbReference type="SAM" id="MobiDB-lite"/>
    </source>
</evidence>
<feature type="compositionally biased region" description="Basic and acidic residues" evidence="1">
    <location>
        <begin position="15"/>
        <end position="27"/>
    </location>
</feature>
<dbReference type="AlphaFoldDB" id="A0A914ICN5"/>
<accession>A0A914ICN5</accession>
<evidence type="ECO:0000313" key="3">
    <source>
        <dbReference type="WBParaSite" id="Gr19_v10_g8699.t1"/>
    </source>
</evidence>
<keyword evidence="2" id="KW-1185">Reference proteome</keyword>
<dbReference type="WBParaSite" id="Gr19_v10_g8699.t1">
    <property type="protein sequence ID" value="Gr19_v10_g8699.t1"/>
    <property type="gene ID" value="Gr19_v10_g8699"/>
</dbReference>
<name>A0A914ICN5_GLORO</name>
<proteinExistence type="predicted"/>
<feature type="region of interest" description="Disordered" evidence="1">
    <location>
        <begin position="1"/>
        <end position="61"/>
    </location>
</feature>
<reference evidence="3" key="1">
    <citation type="submission" date="2022-11" db="UniProtKB">
        <authorList>
            <consortium name="WormBaseParasite"/>
        </authorList>
    </citation>
    <scope>IDENTIFICATION</scope>
</reference>
<dbReference type="Proteomes" id="UP000887572">
    <property type="component" value="Unplaced"/>
</dbReference>
<sequence length="177" mass="19698">MDSPGANFKKTRRVQFKEVEPPHDKTRLGRSFSSSPYPKRHLESLDESTASSVADSPAKRPMKAFGQAWPIGSAGRSAGATPTRWSKSARQLLPIPEKVSPCKTAEYGQELQAKNGRSEVFARIKQKLDEQHDKLRREMESLLEESKKRMLDVVAEELAALDDVTAATVPVEGENHQ</sequence>
<organism evidence="2 3">
    <name type="scientific">Globodera rostochiensis</name>
    <name type="common">Golden nematode worm</name>
    <name type="synonym">Heterodera rostochiensis</name>
    <dbReference type="NCBI Taxonomy" id="31243"/>
    <lineage>
        <taxon>Eukaryota</taxon>
        <taxon>Metazoa</taxon>
        <taxon>Ecdysozoa</taxon>
        <taxon>Nematoda</taxon>
        <taxon>Chromadorea</taxon>
        <taxon>Rhabditida</taxon>
        <taxon>Tylenchina</taxon>
        <taxon>Tylenchomorpha</taxon>
        <taxon>Tylenchoidea</taxon>
        <taxon>Heteroderidae</taxon>
        <taxon>Heteroderinae</taxon>
        <taxon>Globodera</taxon>
    </lineage>
</organism>
<feature type="region of interest" description="Disordered" evidence="1">
    <location>
        <begin position="67"/>
        <end position="86"/>
    </location>
</feature>